<gene>
    <name evidence="2" type="ORF">FGL83_06380</name>
</gene>
<evidence type="ECO:0000313" key="2">
    <source>
        <dbReference type="EMBL" id="QEA44317.1"/>
    </source>
</evidence>
<dbReference type="GeneID" id="66531819"/>
<dbReference type="EMBL" id="CP042387">
    <property type="protein sequence ID" value="QEA44317.1"/>
    <property type="molecule type" value="Genomic_DNA"/>
</dbReference>
<dbReference type="AlphaFoldDB" id="A0AAP9JAC8"/>
<feature type="transmembrane region" description="Helical" evidence="1">
    <location>
        <begin position="35"/>
        <end position="63"/>
    </location>
</feature>
<feature type="transmembrane region" description="Helical" evidence="1">
    <location>
        <begin position="7"/>
        <end position="29"/>
    </location>
</feature>
<reference evidence="2 3" key="1">
    <citation type="submission" date="2019-06" db="EMBL/GenBank/DDBJ databases">
        <title>Genome analyses of bacteria isolated from kimchi.</title>
        <authorList>
            <person name="Lee S."/>
            <person name="Ahn S."/>
            <person name="Roh S."/>
        </authorList>
    </citation>
    <scope>NUCLEOTIDE SEQUENCE [LARGE SCALE GENOMIC DNA]</scope>
    <source>
        <strain evidence="2 3">CBA3625</strain>
    </source>
</reference>
<name>A0AAP9JAC8_LEULA</name>
<protein>
    <submittedName>
        <fullName evidence="2">Uncharacterized protein</fullName>
    </submittedName>
</protein>
<keyword evidence="1" id="KW-0812">Transmembrane</keyword>
<accession>A0AAP9JAC8</accession>
<dbReference type="RefSeq" id="WP_147001175.1">
    <property type="nucleotide sequence ID" value="NZ_CP042387.1"/>
</dbReference>
<keyword evidence="3" id="KW-1185">Reference proteome</keyword>
<keyword evidence="1" id="KW-1133">Transmembrane helix</keyword>
<sequence>MRKIFEVIGAIVTVILGLVVAIPVLLAVIGVAVPAILIFVAAIFLIVLLALAICGVVALMTFWRMRYQLKHGGGVDFVFNGKRYHVETISKRHPNNRRDVTDDV</sequence>
<evidence type="ECO:0000313" key="3">
    <source>
        <dbReference type="Proteomes" id="UP000321298"/>
    </source>
</evidence>
<keyword evidence="1" id="KW-0472">Membrane</keyword>
<organism evidence="2 3">
    <name type="scientific">Leuconostoc lactis</name>
    <dbReference type="NCBI Taxonomy" id="1246"/>
    <lineage>
        <taxon>Bacteria</taxon>
        <taxon>Bacillati</taxon>
        <taxon>Bacillota</taxon>
        <taxon>Bacilli</taxon>
        <taxon>Lactobacillales</taxon>
        <taxon>Lactobacillaceae</taxon>
        <taxon>Leuconostoc</taxon>
    </lineage>
</organism>
<evidence type="ECO:0000256" key="1">
    <source>
        <dbReference type="SAM" id="Phobius"/>
    </source>
</evidence>
<proteinExistence type="predicted"/>
<dbReference type="Proteomes" id="UP000321298">
    <property type="component" value="Chromosome"/>
</dbReference>